<evidence type="ECO:0000313" key="3">
    <source>
        <dbReference type="Proteomes" id="UP000198771"/>
    </source>
</evidence>
<dbReference type="EMBL" id="FMXO01000008">
    <property type="protein sequence ID" value="SDB32956.1"/>
    <property type="molecule type" value="Genomic_DNA"/>
</dbReference>
<feature type="compositionally biased region" description="Basic and acidic residues" evidence="1">
    <location>
        <begin position="100"/>
        <end position="119"/>
    </location>
</feature>
<feature type="compositionally biased region" description="Acidic residues" evidence="1">
    <location>
        <begin position="71"/>
        <end position="80"/>
    </location>
</feature>
<organism evidence="2 3">
    <name type="scientific">Desulfonatronum thiosulfatophilum</name>
    <dbReference type="NCBI Taxonomy" id="617002"/>
    <lineage>
        <taxon>Bacteria</taxon>
        <taxon>Pseudomonadati</taxon>
        <taxon>Thermodesulfobacteriota</taxon>
        <taxon>Desulfovibrionia</taxon>
        <taxon>Desulfovibrionales</taxon>
        <taxon>Desulfonatronaceae</taxon>
        <taxon>Desulfonatronum</taxon>
    </lineage>
</organism>
<reference evidence="2 3" key="1">
    <citation type="submission" date="2016-10" db="EMBL/GenBank/DDBJ databases">
        <authorList>
            <person name="de Groot N.N."/>
        </authorList>
    </citation>
    <scope>NUCLEOTIDE SEQUENCE [LARGE SCALE GENOMIC DNA]</scope>
    <source>
        <strain evidence="2 3">ASO4-2</strain>
    </source>
</reference>
<dbReference type="Proteomes" id="UP000198771">
    <property type="component" value="Unassembled WGS sequence"/>
</dbReference>
<evidence type="ECO:0000256" key="1">
    <source>
        <dbReference type="SAM" id="MobiDB-lite"/>
    </source>
</evidence>
<feature type="region of interest" description="Disordered" evidence="1">
    <location>
        <begin position="69"/>
        <end position="125"/>
    </location>
</feature>
<gene>
    <name evidence="2" type="ORF">SAMN05660653_01571</name>
</gene>
<name>A0A1G6CJC5_9BACT</name>
<dbReference type="AlphaFoldDB" id="A0A1G6CJC5"/>
<sequence length="125" mass="14603">MRNEYMTTIEAEDTVGIKTRVPARHLVAASRSSETITMTQHKREMRMVIAKTLSWCDYFMQLQKDLHESFQSEEEAEQVTEDISPRDSAAPRRKSSRRVASRDRRSGFRTARRDDRFRTENSASC</sequence>
<accession>A0A1G6CJC5</accession>
<keyword evidence="3" id="KW-1185">Reference proteome</keyword>
<proteinExistence type="predicted"/>
<evidence type="ECO:0000313" key="2">
    <source>
        <dbReference type="EMBL" id="SDB32956.1"/>
    </source>
</evidence>
<protein>
    <submittedName>
        <fullName evidence="2">Uncharacterized protein</fullName>
    </submittedName>
</protein>